<protein>
    <submittedName>
        <fullName evidence="2">DNA binding domain-containing protein, excisionase family</fullName>
    </submittedName>
</protein>
<dbReference type="Pfam" id="PF12728">
    <property type="entry name" value="HTH_17"/>
    <property type="match status" value="1"/>
</dbReference>
<reference evidence="3" key="1">
    <citation type="submission" date="2016-10" db="EMBL/GenBank/DDBJ databases">
        <authorList>
            <person name="Varghese N."/>
            <person name="Submissions S."/>
        </authorList>
    </citation>
    <scope>NUCLEOTIDE SEQUENCE [LARGE SCALE GENOMIC DNA]</scope>
    <source>
        <strain evidence="3">DSM 44796</strain>
    </source>
</reference>
<dbReference type="EMBL" id="FNET01000043">
    <property type="protein sequence ID" value="SDN28023.1"/>
    <property type="molecule type" value="Genomic_DNA"/>
</dbReference>
<evidence type="ECO:0000313" key="2">
    <source>
        <dbReference type="EMBL" id="SDN28023.1"/>
    </source>
</evidence>
<sequence>MPAAAQPELPEPPGAQLLYTPGQAAVILAVKESWLRKQAGKRRIPSTHLGKHLRFSHADLEAIVASAQRTTRTRTRPPRRHG</sequence>
<organism evidence="2 3">
    <name type="scientific">Lentzea albidocapillata subsp. violacea</name>
    <dbReference type="NCBI Taxonomy" id="128104"/>
    <lineage>
        <taxon>Bacteria</taxon>
        <taxon>Bacillati</taxon>
        <taxon>Actinomycetota</taxon>
        <taxon>Actinomycetes</taxon>
        <taxon>Pseudonocardiales</taxon>
        <taxon>Pseudonocardiaceae</taxon>
        <taxon>Lentzea</taxon>
    </lineage>
</organism>
<gene>
    <name evidence="2" type="ORF">SAMN04488074_14320</name>
</gene>
<dbReference type="AlphaFoldDB" id="A0A1H0A4Z0"/>
<dbReference type="Proteomes" id="UP000199682">
    <property type="component" value="Unassembled WGS sequence"/>
</dbReference>
<feature type="domain" description="Helix-turn-helix" evidence="1">
    <location>
        <begin position="18"/>
        <end position="65"/>
    </location>
</feature>
<dbReference type="InterPro" id="IPR041657">
    <property type="entry name" value="HTH_17"/>
</dbReference>
<proteinExistence type="predicted"/>
<accession>A0A1H0A4Z0</accession>
<evidence type="ECO:0000313" key="3">
    <source>
        <dbReference type="Proteomes" id="UP000199682"/>
    </source>
</evidence>
<name>A0A1H0A4Z0_9PSEU</name>
<evidence type="ECO:0000259" key="1">
    <source>
        <dbReference type="Pfam" id="PF12728"/>
    </source>
</evidence>